<dbReference type="InterPro" id="IPR009097">
    <property type="entry name" value="Cyclic_Pdiesterase"/>
</dbReference>
<dbReference type="Pfam" id="PF13563">
    <property type="entry name" value="2_5_RNA_ligase2"/>
    <property type="match status" value="1"/>
</dbReference>
<evidence type="ECO:0000313" key="3">
    <source>
        <dbReference type="Proteomes" id="UP001589834"/>
    </source>
</evidence>
<dbReference type="EMBL" id="JBHLTN010000002">
    <property type="protein sequence ID" value="MFC0590987.1"/>
    <property type="molecule type" value="Genomic_DNA"/>
</dbReference>
<dbReference type="NCBIfam" id="TIGR02258">
    <property type="entry name" value="2_5_ligase"/>
    <property type="match status" value="1"/>
</dbReference>
<gene>
    <name evidence="2" type="primary">thpR</name>
    <name evidence="2" type="ORF">ACFFGG_00300</name>
</gene>
<dbReference type="SUPFAM" id="SSF55144">
    <property type="entry name" value="LigT-like"/>
    <property type="match status" value="1"/>
</dbReference>
<dbReference type="RefSeq" id="WP_377478566.1">
    <property type="nucleotide sequence ID" value="NZ_JBHLTN010000002.1"/>
</dbReference>
<reference evidence="2 3" key="1">
    <citation type="submission" date="2024-09" db="EMBL/GenBank/DDBJ databases">
        <authorList>
            <person name="Sun Q."/>
            <person name="Mori K."/>
        </authorList>
    </citation>
    <scope>NUCLEOTIDE SEQUENCE [LARGE SCALE GENOMIC DNA]</scope>
    <source>
        <strain evidence="2 3">NCAIM B.02336</strain>
    </source>
</reference>
<dbReference type="PANTHER" id="PTHR35561:SF1">
    <property type="entry name" value="RNA 2',3'-CYCLIC PHOSPHODIESTERASE"/>
    <property type="match status" value="1"/>
</dbReference>
<dbReference type="Proteomes" id="UP001589834">
    <property type="component" value="Unassembled WGS sequence"/>
</dbReference>
<keyword evidence="3" id="KW-1185">Reference proteome</keyword>
<proteinExistence type="predicted"/>
<dbReference type="PANTHER" id="PTHR35561">
    <property type="entry name" value="RNA 2',3'-CYCLIC PHOSPHODIESTERASE"/>
    <property type="match status" value="1"/>
</dbReference>
<evidence type="ECO:0000256" key="1">
    <source>
        <dbReference type="ARBA" id="ARBA00022801"/>
    </source>
</evidence>
<protein>
    <submittedName>
        <fullName evidence="2">RNA 2',3'-cyclic phosphodiesterase</fullName>
    </submittedName>
</protein>
<accession>A0ABV6PMD2</accession>
<dbReference type="InterPro" id="IPR004175">
    <property type="entry name" value="RNA_CPDase"/>
</dbReference>
<keyword evidence="1" id="KW-0378">Hydrolase</keyword>
<sequence length="181" mass="19746">MRAALDTPAPRRLFTALFPDAAARAAIDAARQAWGGLPRRLRPAPERMHVTLQFFDAVDAERERAWRAALAGLRFDAFDITLARPELWHAPRGTIAVLRAAPCPALDALHAATDALARAAGLAPDARPYEPHLTALRQADRVQGARLAAPITWRVGAVSLVWSELQAQPPRYRVLGSCPAR</sequence>
<comment type="caution">
    <text evidence="2">The sequence shown here is derived from an EMBL/GenBank/DDBJ whole genome shotgun (WGS) entry which is preliminary data.</text>
</comment>
<dbReference type="Gene3D" id="3.90.1140.10">
    <property type="entry name" value="Cyclic phosphodiesterase"/>
    <property type="match status" value="1"/>
</dbReference>
<organism evidence="2 3">
    <name type="scientific">Ottowia pentelensis</name>
    <dbReference type="NCBI Taxonomy" id="511108"/>
    <lineage>
        <taxon>Bacteria</taxon>
        <taxon>Pseudomonadati</taxon>
        <taxon>Pseudomonadota</taxon>
        <taxon>Betaproteobacteria</taxon>
        <taxon>Burkholderiales</taxon>
        <taxon>Comamonadaceae</taxon>
        <taxon>Ottowia</taxon>
    </lineage>
</organism>
<name>A0ABV6PMD2_9BURK</name>
<evidence type="ECO:0000313" key="2">
    <source>
        <dbReference type="EMBL" id="MFC0590987.1"/>
    </source>
</evidence>